<accession>K6UE08</accession>
<protein>
    <submittedName>
        <fullName evidence="2">Uncharacterized protein</fullName>
    </submittedName>
</protein>
<evidence type="ECO:0000313" key="3">
    <source>
        <dbReference type="Proteomes" id="UP000006319"/>
    </source>
</evidence>
<dbReference type="OMA" id="DINNFGP"/>
<dbReference type="OrthoDB" id="380574at2759"/>
<dbReference type="RefSeq" id="XP_004223473.1">
    <property type="nucleotide sequence ID" value="XM_004223425.1"/>
</dbReference>
<sequence>MADNLKDIDINNFGPQIEGIIKEAFKTCVVQSEKACQRNYIPAVVMAVLIFNALVYIGHKLGRNAYHWKIELFGSM</sequence>
<dbReference type="GeneID" id="14693895"/>
<keyword evidence="1" id="KW-1133">Transmembrane helix</keyword>
<dbReference type="KEGG" id="pcy:PCYB_115460"/>
<feature type="transmembrane region" description="Helical" evidence="1">
    <location>
        <begin position="40"/>
        <end position="59"/>
    </location>
</feature>
<proteinExistence type="predicted"/>
<dbReference type="AlphaFoldDB" id="K6UE08"/>
<reference evidence="2 3" key="1">
    <citation type="journal article" date="2012" name="Nat. Genet.">
        <title>Plasmodium cynomolgi genome sequences provide insight into Plasmodium vivax and the monkey malaria clade.</title>
        <authorList>
            <person name="Tachibana S."/>
            <person name="Sullivan S.A."/>
            <person name="Kawai S."/>
            <person name="Nakamura S."/>
            <person name="Kim H.R."/>
            <person name="Goto N."/>
            <person name="Arisue N."/>
            <person name="Palacpac N.M.Q."/>
            <person name="Honma H."/>
            <person name="Yagi M."/>
            <person name="Tougan T."/>
            <person name="Katakai Y."/>
            <person name="Kaneko O."/>
            <person name="Mita T."/>
            <person name="Kita K."/>
            <person name="Yasutomi Y."/>
            <person name="Sutton P.L."/>
            <person name="Shakhbatyan R."/>
            <person name="Horii T."/>
            <person name="Yasunaga T."/>
            <person name="Barnwell J.W."/>
            <person name="Escalante A.A."/>
            <person name="Carlton J.M."/>
            <person name="Tanabe K."/>
        </authorList>
    </citation>
    <scope>NUCLEOTIDE SEQUENCE [LARGE SCALE GENOMIC DNA]</scope>
    <source>
        <strain evidence="2 3">B</strain>
    </source>
</reference>
<keyword evidence="3" id="KW-1185">Reference proteome</keyword>
<keyword evidence="1" id="KW-0812">Transmembrane</keyword>
<name>K6UE08_PLACD</name>
<evidence type="ECO:0000256" key="1">
    <source>
        <dbReference type="SAM" id="Phobius"/>
    </source>
</evidence>
<dbReference type="VEuPathDB" id="PlasmoDB:PCYB_115460"/>
<dbReference type="Proteomes" id="UP000006319">
    <property type="component" value="Chromosome 11"/>
</dbReference>
<organism evidence="2 3">
    <name type="scientific">Plasmodium cynomolgi (strain B)</name>
    <dbReference type="NCBI Taxonomy" id="1120755"/>
    <lineage>
        <taxon>Eukaryota</taxon>
        <taxon>Sar</taxon>
        <taxon>Alveolata</taxon>
        <taxon>Apicomplexa</taxon>
        <taxon>Aconoidasida</taxon>
        <taxon>Haemosporida</taxon>
        <taxon>Plasmodiidae</taxon>
        <taxon>Plasmodium</taxon>
        <taxon>Plasmodium (Plasmodium)</taxon>
    </lineage>
</organism>
<keyword evidence="1" id="KW-0472">Membrane</keyword>
<evidence type="ECO:0000313" key="2">
    <source>
        <dbReference type="EMBL" id="GAB67526.1"/>
    </source>
</evidence>
<dbReference type="EMBL" id="DF157103">
    <property type="protein sequence ID" value="GAB67526.1"/>
    <property type="molecule type" value="Genomic_DNA"/>
</dbReference>
<gene>
    <name evidence="2" type="ORF">PCYB_115460</name>
</gene>
<dbReference type="eggNOG" id="ENOG502TN06">
    <property type="taxonomic scope" value="Eukaryota"/>
</dbReference>